<evidence type="ECO:0008006" key="3">
    <source>
        <dbReference type="Google" id="ProtNLM"/>
    </source>
</evidence>
<evidence type="ECO:0000313" key="1">
    <source>
        <dbReference type="EMBL" id="MBC8433742.1"/>
    </source>
</evidence>
<organism evidence="1 2">
    <name type="scientific">Candidatus Desulfatibia vada</name>
    <dbReference type="NCBI Taxonomy" id="2841696"/>
    <lineage>
        <taxon>Bacteria</taxon>
        <taxon>Pseudomonadati</taxon>
        <taxon>Thermodesulfobacteriota</taxon>
        <taxon>Desulfobacteria</taxon>
        <taxon>Desulfobacterales</taxon>
        <taxon>Desulfobacterales incertae sedis</taxon>
        <taxon>Candidatus Desulfatibia</taxon>
    </lineage>
</organism>
<accession>A0A8J6P5C1</accession>
<protein>
    <recommendedName>
        <fullName evidence="3">Transposase</fullName>
    </recommendedName>
</protein>
<dbReference type="EMBL" id="JACNIG010000329">
    <property type="protein sequence ID" value="MBC8433742.1"/>
    <property type="molecule type" value="Genomic_DNA"/>
</dbReference>
<name>A0A8J6P5C1_9BACT</name>
<comment type="caution">
    <text evidence="1">The sequence shown here is derived from an EMBL/GenBank/DDBJ whole genome shotgun (WGS) entry which is preliminary data.</text>
</comment>
<sequence>MLPKGFIKIRYYGFLSPGSRHLLAVVKYLLNDIGEPEDTPTVNEPYNCPHCGANLRLVKSLPKSARAPP</sequence>
<gene>
    <name evidence="1" type="ORF">H8D96_17670</name>
</gene>
<proteinExistence type="predicted"/>
<dbReference type="Proteomes" id="UP000605201">
    <property type="component" value="Unassembled WGS sequence"/>
</dbReference>
<dbReference type="AlphaFoldDB" id="A0A8J6P5C1"/>
<reference evidence="1 2" key="1">
    <citation type="submission" date="2020-08" db="EMBL/GenBank/DDBJ databases">
        <title>Bridging the membrane lipid divide: bacteria of the FCB group superphylum have the potential to synthesize archaeal ether lipids.</title>
        <authorList>
            <person name="Villanueva L."/>
            <person name="Von Meijenfeldt F.A.B."/>
            <person name="Westbye A.B."/>
            <person name="Yadav S."/>
            <person name="Hopmans E.C."/>
            <person name="Dutilh B.E."/>
            <person name="Sinninghe Damste J.S."/>
        </authorList>
    </citation>
    <scope>NUCLEOTIDE SEQUENCE [LARGE SCALE GENOMIC DNA]</scope>
    <source>
        <strain evidence="1">NIOZ-UU17</strain>
    </source>
</reference>
<evidence type="ECO:0000313" key="2">
    <source>
        <dbReference type="Proteomes" id="UP000605201"/>
    </source>
</evidence>